<evidence type="ECO:0000256" key="1">
    <source>
        <dbReference type="SAM" id="MobiDB-lite"/>
    </source>
</evidence>
<proteinExistence type="predicted"/>
<dbReference type="EMBL" id="AC152184">
    <property type="protein sequence ID" value="ABN09781.1"/>
    <property type="molecule type" value="Genomic_DNA"/>
</dbReference>
<dbReference type="AlphaFoldDB" id="A2Q2T3"/>
<protein>
    <submittedName>
        <fullName evidence="2">Uncharacterized protein</fullName>
    </submittedName>
</protein>
<feature type="region of interest" description="Disordered" evidence="1">
    <location>
        <begin position="45"/>
        <end position="66"/>
    </location>
</feature>
<evidence type="ECO:0000313" key="2">
    <source>
        <dbReference type="EMBL" id="ABN09781.1"/>
    </source>
</evidence>
<gene>
    <name evidence="2" type="ORF">MtrDRAFT_AC152184g31v2</name>
</gene>
<sequence>MGGEANKLHDAAYIRNTLTPKNTSKAKTGLEADIYLREMTANISLPQDLHPKTAPTYKKTQQERKK</sequence>
<name>A2Q2T3_MEDTR</name>
<organism evidence="2">
    <name type="scientific">Medicago truncatula</name>
    <name type="common">Barrel medic</name>
    <name type="synonym">Medicago tribuloides</name>
    <dbReference type="NCBI Taxonomy" id="3880"/>
    <lineage>
        <taxon>Eukaryota</taxon>
        <taxon>Viridiplantae</taxon>
        <taxon>Streptophyta</taxon>
        <taxon>Embryophyta</taxon>
        <taxon>Tracheophyta</taxon>
        <taxon>Spermatophyta</taxon>
        <taxon>Magnoliopsida</taxon>
        <taxon>eudicotyledons</taxon>
        <taxon>Gunneridae</taxon>
        <taxon>Pentapetalae</taxon>
        <taxon>rosids</taxon>
        <taxon>fabids</taxon>
        <taxon>Fabales</taxon>
        <taxon>Fabaceae</taxon>
        <taxon>Papilionoideae</taxon>
        <taxon>50 kb inversion clade</taxon>
        <taxon>NPAAA clade</taxon>
        <taxon>Hologalegina</taxon>
        <taxon>IRL clade</taxon>
        <taxon>Trifolieae</taxon>
        <taxon>Medicago</taxon>
    </lineage>
</organism>
<accession>A2Q2T3</accession>
<reference evidence="2" key="2">
    <citation type="submission" date="2007-03" db="EMBL/GenBank/DDBJ databases">
        <authorList>
            <consortium name="The International Medicago Genome Annotation Group"/>
        </authorList>
    </citation>
    <scope>NUCLEOTIDE SEQUENCE</scope>
</reference>
<reference evidence="2" key="1">
    <citation type="submission" date="2004-10" db="EMBL/GenBank/DDBJ databases">
        <authorList>
            <person name="Town C.D."/>
        </authorList>
    </citation>
    <scope>NUCLEOTIDE SEQUENCE</scope>
</reference>